<proteinExistence type="predicted"/>
<keyword evidence="3 6" id="KW-1133">Transmembrane helix</keyword>
<dbReference type="PaxDb" id="2903-EOD16217"/>
<dbReference type="SUPFAM" id="SSF57889">
    <property type="entry name" value="Cysteine-rich domain"/>
    <property type="match status" value="1"/>
</dbReference>
<protein>
    <recommendedName>
        <fullName evidence="7">ABC transmembrane type-1 domain-containing protein</fullName>
    </recommendedName>
</protein>
<dbReference type="GO" id="GO:0005743">
    <property type="term" value="C:mitochondrial inner membrane"/>
    <property type="evidence" value="ECO:0007669"/>
    <property type="project" value="TreeGrafter"/>
</dbReference>
<dbReference type="PANTHER" id="PTHR43394">
    <property type="entry name" value="ATP-DEPENDENT PERMEASE MDL1, MITOCHONDRIAL"/>
    <property type="match status" value="1"/>
</dbReference>
<sequence length="765" mass="82330">MTIIAHAGVEDEVGHADVMWVDAGCHGIFSCGANATRTVCGRPTLGTTKIACSCDPNYRSNYATRCMPRNDAFPASACPCSESGCFQRPAADWAPLQCRASSLCGRTLDSAIIERPANADSGRVTILTVLSYTPNPDMPGDFRRYLHQFRFSARGAPRPRNGAMPDESPAAGTPAETGAAPRYKPARRALGAYSQRANGYFFASLRGLGIGAGTQESDSSSSQLRCDWLALLSCLATWSLRGARLMGFTEQFDVLLLTRKRGRVVRLFLAALLALLVLDVVGTLLLRLAPSIIIRSKSPPAWSWAQLGDFRDDTLDLFLLLILRTLLVATLGVAAVRCGTPNLTAAPAEVDGLAPLLLNGSGGGSVCEVVPPESGGNGAAQPTHAVKAEHLRSHALKEAAEVRKGLLVAAIFGVSTAAQVYVGVKCISFRGEWERDAHVLTAQGVLFGVAVLLINVESWLLKRLVHALTAEVGFFVPEFHSHPLYFHPSVPNHKCDLCRNKTGQVYRCPLCDWDACPACFNKKDRSTGEGVLRGDKGVKSGGALTTSQYFRRGLKLALPQLPLFGVALLCVVTTSALRLFLPNFQGQIFDHVIAGSQACMPGTPGAHEGKIIVSVRETLFRQLIKQDIAFFDGMRTGDLTQRLGSDVRAMASPVTVTLSMLISNTLLLVGGGLTHHVLRIRHTHPQMRVYFENGQLRPFSAVVETPRGPNTIAIRNIGQIEFPLAANVVAENVDVPSAESPDTRMTIQGGALRTYPFDPSVDSVQ</sequence>
<keyword evidence="9" id="KW-1185">Reference proteome</keyword>
<evidence type="ECO:0000256" key="6">
    <source>
        <dbReference type="SAM" id="Phobius"/>
    </source>
</evidence>
<dbReference type="InterPro" id="IPR057491">
    <property type="entry name" value="DiatomPyrShell"/>
</dbReference>
<dbReference type="PANTHER" id="PTHR43394:SF5">
    <property type="entry name" value="ABC TRANSPORTER B FAMILY"/>
    <property type="match status" value="1"/>
</dbReference>
<dbReference type="Gene3D" id="1.20.1560.10">
    <property type="entry name" value="ABC transporter type 1, transmembrane domain"/>
    <property type="match status" value="1"/>
</dbReference>
<reference evidence="8" key="2">
    <citation type="submission" date="2024-10" db="UniProtKB">
        <authorList>
            <consortium name="EnsemblProtists"/>
        </authorList>
    </citation>
    <scope>IDENTIFICATION</scope>
</reference>
<evidence type="ECO:0000313" key="9">
    <source>
        <dbReference type="Proteomes" id="UP000013827"/>
    </source>
</evidence>
<evidence type="ECO:0000256" key="4">
    <source>
        <dbReference type="ARBA" id="ARBA00023136"/>
    </source>
</evidence>
<dbReference type="Proteomes" id="UP000013827">
    <property type="component" value="Unassembled WGS sequence"/>
</dbReference>
<dbReference type="STRING" id="2903.R1C256"/>
<feature type="region of interest" description="Disordered" evidence="5">
    <location>
        <begin position="156"/>
        <end position="181"/>
    </location>
</feature>
<dbReference type="GeneID" id="17262377"/>
<comment type="subcellular location">
    <subcellularLocation>
        <location evidence="1">Membrane</location>
        <topology evidence="1">Multi-pass membrane protein</topology>
    </subcellularLocation>
</comment>
<dbReference type="InterPro" id="IPR039421">
    <property type="entry name" value="Type_1_exporter"/>
</dbReference>
<dbReference type="RefSeq" id="XP_005768646.1">
    <property type="nucleotide sequence ID" value="XM_005768589.1"/>
</dbReference>
<dbReference type="Pfam" id="PF00664">
    <property type="entry name" value="ABC_membrane"/>
    <property type="match status" value="1"/>
</dbReference>
<name>A0A0D3IY82_EMIH1</name>
<dbReference type="InterPro" id="IPR036640">
    <property type="entry name" value="ABC1_TM_sf"/>
</dbReference>
<dbReference type="AlphaFoldDB" id="A0A0D3IY82"/>
<feature type="transmembrane region" description="Helical" evidence="6">
    <location>
        <begin position="444"/>
        <end position="461"/>
    </location>
</feature>
<evidence type="ECO:0000256" key="2">
    <source>
        <dbReference type="ARBA" id="ARBA00022692"/>
    </source>
</evidence>
<dbReference type="InterPro" id="IPR046349">
    <property type="entry name" value="C1-like_sf"/>
</dbReference>
<feature type="transmembrane region" description="Helical" evidence="6">
    <location>
        <begin position="561"/>
        <end position="581"/>
    </location>
</feature>
<organism evidence="8 9">
    <name type="scientific">Emiliania huxleyi (strain CCMP1516)</name>
    <dbReference type="NCBI Taxonomy" id="280463"/>
    <lineage>
        <taxon>Eukaryota</taxon>
        <taxon>Haptista</taxon>
        <taxon>Haptophyta</taxon>
        <taxon>Prymnesiophyceae</taxon>
        <taxon>Isochrysidales</taxon>
        <taxon>Noelaerhabdaceae</taxon>
        <taxon>Emiliania</taxon>
    </lineage>
</organism>
<dbReference type="eggNOG" id="KOG0058">
    <property type="taxonomic scope" value="Eukaryota"/>
</dbReference>
<feature type="transmembrane region" description="Helical" evidence="6">
    <location>
        <begin position="267"/>
        <end position="289"/>
    </location>
</feature>
<dbReference type="PROSITE" id="PS50929">
    <property type="entry name" value="ABC_TM1F"/>
    <property type="match status" value="1"/>
</dbReference>
<dbReference type="GO" id="GO:0005524">
    <property type="term" value="F:ATP binding"/>
    <property type="evidence" value="ECO:0007669"/>
    <property type="project" value="InterPro"/>
</dbReference>
<dbReference type="SUPFAM" id="SSF90123">
    <property type="entry name" value="ABC transporter transmembrane region"/>
    <property type="match status" value="1"/>
</dbReference>
<dbReference type="Pfam" id="PF25192">
    <property type="entry name" value="DiatomPyrShell"/>
    <property type="match status" value="1"/>
</dbReference>
<dbReference type="GO" id="GO:0015421">
    <property type="term" value="F:ABC-type oligopeptide transporter activity"/>
    <property type="evidence" value="ECO:0007669"/>
    <property type="project" value="TreeGrafter"/>
</dbReference>
<evidence type="ECO:0000259" key="7">
    <source>
        <dbReference type="PROSITE" id="PS50929"/>
    </source>
</evidence>
<keyword evidence="2 6" id="KW-0812">Transmembrane</keyword>
<dbReference type="GO" id="GO:0090374">
    <property type="term" value="P:oligopeptide export from mitochondrion"/>
    <property type="evidence" value="ECO:0007669"/>
    <property type="project" value="TreeGrafter"/>
</dbReference>
<dbReference type="KEGG" id="ehx:EMIHUDRAFT_245171"/>
<keyword evidence="4 6" id="KW-0472">Membrane</keyword>
<evidence type="ECO:0000256" key="5">
    <source>
        <dbReference type="SAM" id="MobiDB-lite"/>
    </source>
</evidence>
<evidence type="ECO:0000313" key="8">
    <source>
        <dbReference type="EnsemblProtists" id="EOD16217"/>
    </source>
</evidence>
<dbReference type="EnsemblProtists" id="EOD16217">
    <property type="protein sequence ID" value="EOD16217"/>
    <property type="gene ID" value="EMIHUDRAFT_245171"/>
</dbReference>
<dbReference type="InterPro" id="IPR011527">
    <property type="entry name" value="ABC1_TM_dom"/>
</dbReference>
<feature type="compositionally biased region" description="Low complexity" evidence="5">
    <location>
        <begin position="169"/>
        <end position="181"/>
    </location>
</feature>
<feature type="transmembrane region" description="Helical" evidence="6">
    <location>
        <begin position="406"/>
        <end position="424"/>
    </location>
</feature>
<feature type="transmembrane region" description="Helical" evidence="6">
    <location>
        <begin position="317"/>
        <end position="336"/>
    </location>
</feature>
<reference evidence="9" key="1">
    <citation type="journal article" date="2013" name="Nature">
        <title>Pan genome of the phytoplankton Emiliania underpins its global distribution.</title>
        <authorList>
            <person name="Read B.A."/>
            <person name="Kegel J."/>
            <person name="Klute M.J."/>
            <person name="Kuo A."/>
            <person name="Lefebvre S.C."/>
            <person name="Maumus F."/>
            <person name="Mayer C."/>
            <person name="Miller J."/>
            <person name="Monier A."/>
            <person name="Salamov A."/>
            <person name="Young J."/>
            <person name="Aguilar M."/>
            <person name="Claverie J.M."/>
            <person name="Frickenhaus S."/>
            <person name="Gonzalez K."/>
            <person name="Herman E.K."/>
            <person name="Lin Y.C."/>
            <person name="Napier J."/>
            <person name="Ogata H."/>
            <person name="Sarno A.F."/>
            <person name="Shmutz J."/>
            <person name="Schroeder D."/>
            <person name="de Vargas C."/>
            <person name="Verret F."/>
            <person name="von Dassow P."/>
            <person name="Valentin K."/>
            <person name="Van de Peer Y."/>
            <person name="Wheeler G."/>
            <person name="Dacks J.B."/>
            <person name="Delwiche C.F."/>
            <person name="Dyhrman S.T."/>
            <person name="Glockner G."/>
            <person name="John U."/>
            <person name="Richards T."/>
            <person name="Worden A.Z."/>
            <person name="Zhang X."/>
            <person name="Grigoriev I.V."/>
            <person name="Allen A.E."/>
            <person name="Bidle K."/>
            <person name="Borodovsky M."/>
            <person name="Bowler C."/>
            <person name="Brownlee C."/>
            <person name="Cock J.M."/>
            <person name="Elias M."/>
            <person name="Gladyshev V.N."/>
            <person name="Groth M."/>
            <person name="Guda C."/>
            <person name="Hadaegh A."/>
            <person name="Iglesias-Rodriguez M.D."/>
            <person name="Jenkins J."/>
            <person name="Jones B.M."/>
            <person name="Lawson T."/>
            <person name="Leese F."/>
            <person name="Lindquist E."/>
            <person name="Lobanov A."/>
            <person name="Lomsadze A."/>
            <person name="Malik S.B."/>
            <person name="Marsh M.E."/>
            <person name="Mackinder L."/>
            <person name="Mock T."/>
            <person name="Mueller-Roeber B."/>
            <person name="Pagarete A."/>
            <person name="Parker M."/>
            <person name="Probert I."/>
            <person name="Quesneville H."/>
            <person name="Raines C."/>
            <person name="Rensing S.A."/>
            <person name="Riano-Pachon D.M."/>
            <person name="Richier S."/>
            <person name="Rokitta S."/>
            <person name="Shiraiwa Y."/>
            <person name="Soanes D.M."/>
            <person name="van der Giezen M."/>
            <person name="Wahlund T.M."/>
            <person name="Williams B."/>
            <person name="Wilson W."/>
            <person name="Wolfe G."/>
            <person name="Wurch L.L."/>
        </authorList>
    </citation>
    <scope>NUCLEOTIDE SEQUENCE</scope>
</reference>
<evidence type="ECO:0000256" key="1">
    <source>
        <dbReference type="ARBA" id="ARBA00004141"/>
    </source>
</evidence>
<accession>A0A0D3IY82</accession>
<evidence type="ECO:0000256" key="3">
    <source>
        <dbReference type="ARBA" id="ARBA00022989"/>
    </source>
</evidence>
<feature type="domain" description="ABC transmembrane type-1" evidence="7">
    <location>
        <begin position="610"/>
        <end position="671"/>
    </location>
</feature>
<dbReference type="HOGENOM" id="CLU_365100_0_0_1"/>
<feature type="transmembrane region" description="Helical" evidence="6">
    <location>
        <begin position="656"/>
        <end position="678"/>
    </location>
</feature>